<dbReference type="NCBIfam" id="TIGR00277">
    <property type="entry name" value="HDIG"/>
    <property type="match status" value="1"/>
</dbReference>
<accession>A0A9D2AGQ4</accession>
<evidence type="ECO:0000256" key="1">
    <source>
        <dbReference type="SAM" id="Phobius"/>
    </source>
</evidence>
<feature type="transmembrane region" description="Helical" evidence="1">
    <location>
        <begin position="85"/>
        <end position="109"/>
    </location>
</feature>
<dbReference type="EMBL" id="DXFQ01000056">
    <property type="protein sequence ID" value="HIX19639.1"/>
    <property type="molecule type" value="Genomic_DNA"/>
</dbReference>
<dbReference type="AlphaFoldDB" id="A0A9D2AGQ4"/>
<protein>
    <submittedName>
        <fullName evidence="3">HDIG domain-containing protein</fullName>
    </submittedName>
</protein>
<dbReference type="Gene3D" id="1.10.3210.10">
    <property type="entry name" value="Hypothetical protein af1432"/>
    <property type="match status" value="1"/>
</dbReference>
<dbReference type="CDD" id="cd00077">
    <property type="entry name" value="HDc"/>
    <property type="match status" value="1"/>
</dbReference>
<dbReference type="PANTHER" id="PTHR36442">
    <property type="entry name" value="CYCLIC-DI-AMP PHOSPHODIESTERASE PGPH"/>
    <property type="match status" value="1"/>
</dbReference>
<feature type="transmembrane region" description="Helical" evidence="1">
    <location>
        <begin position="168"/>
        <end position="188"/>
    </location>
</feature>
<feature type="transmembrane region" description="Helical" evidence="1">
    <location>
        <begin position="121"/>
        <end position="139"/>
    </location>
</feature>
<dbReference type="Proteomes" id="UP000823964">
    <property type="component" value="Unassembled WGS sequence"/>
</dbReference>
<keyword evidence="1" id="KW-0812">Transmembrane</keyword>
<dbReference type="Pfam" id="PF01966">
    <property type="entry name" value="HD"/>
    <property type="match status" value="1"/>
</dbReference>
<dbReference type="SMART" id="SM00471">
    <property type="entry name" value="HDc"/>
    <property type="match status" value="1"/>
</dbReference>
<feature type="transmembrane region" description="Helical" evidence="1">
    <location>
        <begin position="229"/>
        <end position="252"/>
    </location>
</feature>
<gene>
    <name evidence="3" type="ORF">H9862_03440</name>
</gene>
<name>A0A9D2AGQ4_9BACT</name>
<feature type="transmembrane region" description="Helical" evidence="1">
    <location>
        <begin position="195"/>
        <end position="217"/>
    </location>
</feature>
<dbReference type="InterPro" id="IPR006674">
    <property type="entry name" value="HD_domain"/>
</dbReference>
<organism evidence="3 4">
    <name type="scientific">Candidatus Akkermansia intestinigallinarum</name>
    <dbReference type="NCBI Taxonomy" id="2838431"/>
    <lineage>
        <taxon>Bacteria</taxon>
        <taxon>Pseudomonadati</taxon>
        <taxon>Verrucomicrobiota</taxon>
        <taxon>Verrucomicrobiia</taxon>
        <taxon>Verrucomicrobiales</taxon>
        <taxon>Akkermansiaceae</taxon>
        <taxon>Akkermansia</taxon>
    </lineage>
</organism>
<keyword evidence="1" id="KW-1133">Transmembrane helix</keyword>
<dbReference type="InterPro" id="IPR052722">
    <property type="entry name" value="PgpH_phosphodiesterase"/>
</dbReference>
<dbReference type="InterPro" id="IPR003607">
    <property type="entry name" value="HD/PDEase_dom"/>
</dbReference>
<evidence type="ECO:0000313" key="3">
    <source>
        <dbReference type="EMBL" id="HIX19639.1"/>
    </source>
</evidence>
<dbReference type="PANTHER" id="PTHR36442:SF1">
    <property type="entry name" value="CYCLIC-DI-AMP PHOSPHODIESTERASE PGPH"/>
    <property type="match status" value="1"/>
</dbReference>
<keyword evidence="1" id="KW-0472">Membrane</keyword>
<feature type="transmembrane region" description="Helical" evidence="1">
    <location>
        <begin position="27"/>
        <end position="47"/>
    </location>
</feature>
<proteinExistence type="predicted"/>
<sequence>MSPFFAKLLGVPTSDSRPVQLDSNPRAMLCVAILGTLCICAAASAAAPDVSSAAYRVTWIVIGSFVLWSLSAVSHVFQQQTCRKLGMAFFMVVLQMLILWMISFCYNLVDSYVELEYIRPRHLLLVMPYMLAPVTVTVLAGRPLGVYTALACALFGVAMFPGDSSEVAVNYLIISLLAGVVSTNYARYEKRSEPLVGGIVTGLIVYLTVVLLNYFYFDGTVWRAKSLSIAFAVTMGVNLLTVIIFAGALPVLETLSSLFTPMTWKERADTNHPLLNKLKETAPGTYSHCQEVSLLAKSAAVALKADADMVEACALFHDIGKLQRPEYFSENIADQAQTPHSRMTPEASARIILGHVDDGVKLAQSNGLESRIIDVIREHHGRSLVYFFYRKACDLYDEAKRKFDEGLTDTCPQPVDRAVYTYKGPIPQSCESAIVSMADAVESATRSLNHATEDDYRNMIENIFRSRILDGHLNDCGLTLGEIDLMKEALIKGVCASHHSRIQYPDASKNGGAA</sequence>
<reference evidence="3" key="1">
    <citation type="journal article" date="2021" name="PeerJ">
        <title>Extensive microbial diversity within the chicken gut microbiome revealed by metagenomics and culture.</title>
        <authorList>
            <person name="Gilroy R."/>
            <person name="Ravi A."/>
            <person name="Getino M."/>
            <person name="Pursley I."/>
            <person name="Horton D.L."/>
            <person name="Alikhan N.F."/>
            <person name="Baker D."/>
            <person name="Gharbi K."/>
            <person name="Hall N."/>
            <person name="Watson M."/>
            <person name="Adriaenssens E.M."/>
            <person name="Foster-Nyarko E."/>
            <person name="Jarju S."/>
            <person name="Secka A."/>
            <person name="Antonio M."/>
            <person name="Oren A."/>
            <person name="Chaudhuri R.R."/>
            <person name="La Ragione R."/>
            <person name="Hildebrand F."/>
            <person name="Pallen M.J."/>
        </authorList>
    </citation>
    <scope>NUCLEOTIDE SEQUENCE</scope>
    <source>
        <strain evidence="3">14975</strain>
    </source>
</reference>
<feature type="transmembrane region" description="Helical" evidence="1">
    <location>
        <begin position="144"/>
        <end position="162"/>
    </location>
</feature>
<feature type="domain" description="HD/PDEase" evidence="2">
    <location>
        <begin position="281"/>
        <end position="453"/>
    </location>
</feature>
<dbReference type="InterPro" id="IPR006675">
    <property type="entry name" value="HDIG_dom"/>
</dbReference>
<dbReference type="SUPFAM" id="SSF109604">
    <property type="entry name" value="HD-domain/PDEase-like"/>
    <property type="match status" value="1"/>
</dbReference>
<reference evidence="3" key="2">
    <citation type="submission" date="2021-04" db="EMBL/GenBank/DDBJ databases">
        <authorList>
            <person name="Gilroy R."/>
        </authorList>
    </citation>
    <scope>NUCLEOTIDE SEQUENCE</scope>
    <source>
        <strain evidence="3">14975</strain>
    </source>
</reference>
<feature type="transmembrane region" description="Helical" evidence="1">
    <location>
        <begin position="53"/>
        <end position="73"/>
    </location>
</feature>
<comment type="caution">
    <text evidence="3">The sequence shown here is derived from an EMBL/GenBank/DDBJ whole genome shotgun (WGS) entry which is preliminary data.</text>
</comment>
<evidence type="ECO:0000259" key="2">
    <source>
        <dbReference type="SMART" id="SM00471"/>
    </source>
</evidence>
<evidence type="ECO:0000313" key="4">
    <source>
        <dbReference type="Proteomes" id="UP000823964"/>
    </source>
</evidence>